<dbReference type="SUPFAM" id="SSF103506">
    <property type="entry name" value="Mitochondrial carrier"/>
    <property type="match status" value="1"/>
</dbReference>
<organism evidence="10 11">
    <name type="scientific">Phaedon cochleariae</name>
    <name type="common">Mustard beetle</name>
    <dbReference type="NCBI Taxonomy" id="80249"/>
    <lineage>
        <taxon>Eukaryota</taxon>
        <taxon>Metazoa</taxon>
        <taxon>Ecdysozoa</taxon>
        <taxon>Arthropoda</taxon>
        <taxon>Hexapoda</taxon>
        <taxon>Insecta</taxon>
        <taxon>Pterygota</taxon>
        <taxon>Neoptera</taxon>
        <taxon>Endopterygota</taxon>
        <taxon>Coleoptera</taxon>
        <taxon>Polyphaga</taxon>
        <taxon>Cucujiformia</taxon>
        <taxon>Chrysomeloidea</taxon>
        <taxon>Chrysomelidae</taxon>
        <taxon>Chrysomelinae</taxon>
        <taxon>Chrysomelini</taxon>
        <taxon>Phaedon</taxon>
    </lineage>
</organism>
<accession>A0A9N9SD72</accession>
<dbReference type="Proteomes" id="UP001153737">
    <property type="component" value="Chromosome 12"/>
</dbReference>
<keyword evidence="9" id="KW-0472">Membrane</keyword>
<keyword evidence="6" id="KW-0999">Mitochondrion inner membrane</keyword>
<evidence type="ECO:0000256" key="1">
    <source>
        <dbReference type="ARBA" id="ARBA00004448"/>
    </source>
</evidence>
<evidence type="ECO:0000313" key="10">
    <source>
        <dbReference type="EMBL" id="CAG9815634.1"/>
    </source>
</evidence>
<evidence type="ECO:0000313" key="11">
    <source>
        <dbReference type="Proteomes" id="UP001153737"/>
    </source>
</evidence>
<dbReference type="Gene3D" id="1.50.40.10">
    <property type="entry name" value="Mitochondrial carrier domain"/>
    <property type="match status" value="1"/>
</dbReference>
<evidence type="ECO:0000256" key="9">
    <source>
        <dbReference type="ARBA" id="ARBA00023136"/>
    </source>
</evidence>
<keyword evidence="3" id="KW-0813">Transport</keyword>
<protein>
    <submittedName>
        <fullName evidence="10">Uncharacterized protein</fullName>
    </submittedName>
</protein>
<dbReference type="GO" id="GO:0005743">
    <property type="term" value="C:mitochondrial inner membrane"/>
    <property type="evidence" value="ECO:0007669"/>
    <property type="project" value="UniProtKB-SubCell"/>
</dbReference>
<comment type="subcellular location">
    <subcellularLocation>
        <location evidence="1">Mitochondrion inner membrane</location>
        <topology evidence="1">Multi-pass membrane protein</topology>
    </subcellularLocation>
</comment>
<reference evidence="10" key="1">
    <citation type="submission" date="2022-01" db="EMBL/GenBank/DDBJ databases">
        <authorList>
            <person name="King R."/>
        </authorList>
    </citation>
    <scope>NUCLEOTIDE SEQUENCE</scope>
</reference>
<evidence type="ECO:0000256" key="3">
    <source>
        <dbReference type="ARBA" id="ARBA00022448"/>
    </source>
</evidence>
<keyword evidence="8" id="KW-0496">Mitochondrion</keyword>
<comment type="similarity">
    <text evidence="2">Belongs to the mitochondrial carrier (TC 2.A.29) family.</text>
</comment>
<evidence type="ECO:0000256" key="5">
    <source>
        <dbReference type="ARBA" id="ARBA00022737"/>
    </source>
</evidence>
<evidence type="ECO:0000256" key="6">
    <source>
        <dbReference type="ARBA" id="ARBA00022792"/>
    </source>
</evidence>
<keyword evidence="7" id="KW-1133">Transmembrane helix</keyword>
<name>A0A9N9SD72_PHACE</name>
<keyword evidence="4" id="KW-0812">Transmembrane</keyword>
<dbReference type="InterPro" id="IPR051508">
    <property type="entry name" value="Mito_Carrier_Antiporter"/>
</dbReference>
<sequence length="128" mass="13582">MIRGFFRGATASLPRAFIGTSQLTSFAVAKEGLNKFEVFQQNPIISTALAGAAAGVVLSVATTPFDMVLTNIVQWVPGLHEKNLHEKWSPTVLQGNGATLPQTRTSYDALSPLLGGIQGAVQELQPGF</sequence>
<proteinExistence type="inferred from homology"/>
<reference evidence="10" key="2">
    <citation type="submission" date="2022-10" db="EMBL/GenBank/DDBJ databases">
        <authorList>
            <consortium name="ENA_rothamsted_submissions"/>
            <consortium name="culmorum"/>
            <person name="King R."/>
        </authorList>
    </citation>
    <scope>NUCLEOTIDE SEQUENCE</scope>
</reference>
<keyword evidence="11" id="KW-1185">Reference proteome</keyword>
<dbReference type="PANTHER" id="PTHR45928:SF1">
    <property type="entry name" value="RE38146P"/>
    <property type="match status" value="1"/>
</dbReference>
<evidence type="ECO:0000256" key="4">
    <source>
        <dbReference type="ARBA" id="ARBA00022692"/>
    </source>
</evidence>
<keyword evidence="5" id="KW-0677">Repeat</keyword>
<evidence type="ECO:0000256" key="8">
    <source>
        <dbReference type="ARBA" id="ARBA00023128"/>
    </source>
</evidence>
<evidence type="ECO:0000256" key="2">
    <source>
        <dbReference type="ARBA" id="ARBA00006375"/>
    </source>
</evidence>
<evidence type="ECO:0000256" key="7">
    <source>
        <dbReference type="ARBA" id="ARBA00022989"/>
    </source>
</evidence>
<gene>
    <name evidence="10" type="ORF">PHAECO_LOCUS2981</name>
</gene>
<dbReference type="PANTHER" id="PTHR45928">
    <property type="entry name" value="RE38146P"/>
    <property type="match status" value="1"/>
</dbReference>
<dbReference type="InterPro" id="IPR023395">
    <property type="entry name" value="MCP_dom_sf"/>
</dbReference>
<dbReference type="EMBL" id="OU896718">
    <property type="protein sequence ID" value="CAG9815634.1"/>
    <property type="molecule type" value="Genomic_DNA"/>
</dbReference>
<dbReference type="AlphaFoldDB" id="A0A9N9SD72"/>